<keyword evidence="3" id="KW-0862">Zinc</keyword>
<organism evidence="9">
    <name type="scientific">Heliothis virescens</name>
    <name type="common">Tobacco budworm moth</name>
    <dbReference type="NCBI Taxonomy" id="7102"/>
    <lineage>
        <taxon>Eukaryota</taxon>
        <taxon>Metazoa</taxon>
        <taxon>Ecdysozoa</taxon>
        <taxon>Arthropoda</taxon>
        <taxon>Hexapoda</taxon>
        <taxon>Insecta</taxon>
        <taxon>Pterygota</taxon>
        <taxon>Neoptera</taxon>
        <taxon>Endopterygota</taxon>
        <taxon>Lepidoptera</taxon>
        <taxon>Glossata</taxon>
        <taxon>Ditrysia</taxon>
        <taxon>Noctuoidea</taxon>
        <taxon>Noctuidae</taxon>
        <taxon>Heliothinae</taxon>
        <taxon>Heliothis</taxon>
    </lineage>
</organism>
<accession>A0A2A4KBL3</accession>
<dbReference type="SUPFAM" id="SSF57716">
    <property type="entry name" value="Glucocorticoid receptor-like (DNA-binding domain)"/>
    <property type="match status" value="1"/>
</dbReference>
<dbReference type="SMART" id="SM00692">
    <property type="entry name" value="DM3"/>
    <property type="match status" value="1"/>
</dbReference>
<evidence type="ECO:0000256" key="2">
    <source>
        <dbReference type="ARBA" id="ARBA00022771"/>
    </source>
</evidence>
<keyword evidence="1" id="KW-0479">Metal-binding</keyword>
<evidence type="ECO:0000256" key="4">
    <source>
        <dbReference type="ARBA" id="ARBA00023125"/>
    </source>
</evidence>
<dbReference type="PANTHER" id="PTHR46600:SF11">
    <property type="entry name" value="THAP DOMAIN-CONTAINING PROTEIN 10"/>
    <property type="match status" value="1"/>
</dbReference>
<feature type="coiled-coil region" evidence="6">
    <location>
        <begin position="247"/>
        <end position="274"/>
    </location>
</feature>
<name>A0A2A4KBL3_HELVI</name>
<dbReference type="Gene3D" id="6.20.210.20">
    <property type="entry name" value="THAP domain"/>
    <property type="match status" value="1"/>
</dbReference>
<evidence type="ECO:0000256" key="6">
    <source>
        <dbReference type="SAM" id="Coils"/>
    </source>
</evidence>
<dbReference type="AlphaFoldDB" id="A0A2A4KBL3"/>
<dbReference type="GO" id="GO:0043565">
    <property type="term" value="F:sequence-specific DNA binding"/>
    <property type="evidence" value="ECO:0007669"/>
    <property type="project" value="InterPro"/>
</dbReference>
<evidence type="ECO:0000313" key="9">
    <source>
        <dbReference type="EMBL" id="PCG81062.1"/>
    </source>
</evidence>
<dbReference type="GO" id="GO:0008270">
    <property type="term" value="F:zinc ion binding"/>
    <property type="evidence" value="ECO:0007669"/>
    <property type="project" value="UniProtKB-KW"/>
</dbReference>
<dbReference type="InterPro" id="IPR038441">
    <property type="entry name" value="THAP_Znf_sf"/>
</dbReference>
<evidence type="ECO:0000256" key="3">
    <source>
        <dbReference type="ARBA" id="ARBA00022833"/>
    </source>
</evidence>
<proteinExistence type="predicted"/>
<evidence type="ECO:0000256" key="1">
    <source>
        <dbReference type="ARBA" id="ARBA00022723"/>
    </source>
</evidence>
<comment type="caution">
    <text evidence="9">The sequence shown here is derived from an EMBL/GenBank/DDBJ whole genome shotgun (WGS) entry which is preliminary data.</text>
</comment>
<evidence type="ECO:0000256" key="5">
    <source>
        <dbReference type="PROSITE-ProRule" id="PRU00309"/>
    </source>
</evidence>
<dbReference type="STRING" id="7102.A0A2A4KBL3"/>
<dbReference type="SMART" id="SM00980">
    <property type="entry name" value="THAP"/>
    <property type="match status" value="1"/>
</dbReference>
<feature type="compositionally biased region" description="Basic and acidic residues" evidence="7">
    <location>
        <begin position="105"/>
        <end position="122"/>
    </location>
</feature>
<dbReference type="Pfam" id="PF05485">
    <property type="entry name" value="THAP"/>
    <property type="match status" value="1"/>
</dbReference>
<evidence type="ECO:0000256" key="7">
    <source>
        <dbReference type="SAM" id="MobiDB-lite"/>
    </source>
</evidence>
<dbReference type="PANTHER" id="PTHR46600">
    <property type="entry name" value="THAP DOMAIN-CONTAINING"/>
    <property type="match status" value="1"/>
</dbReference>
<dbReference type="InterPro" id="IPR026516">
    <property type="entry name" value="THAP1/10"/>
</dbReference>
<keyword evidence="6" id="KW-0175">Coiled coil</keyword>
<dbReference type="PROSITE" id="PS50950">
    <property type="entry name" value="ZF_THAP"/>
    <property type="match status" value="1"/>
</dbReference>
<sequence length="277" mass="31943">MAMSATHCAIENCRTTILNKPPGVSFHSCPASNEMRKRWLRVLKTKCSMLDWYKSQICSNHFESKCFDSNRKLKENAVPTIFAPVFPRIAPKPPVKTQNKNWKTSTKEKPSHSQKDKKELTNKNKKNGFVSRVPWNYEAEAQYGVEAARSRVDRLLNKLSQAELTANIKSSMSKLKEPTDLDSYVTDDLRCRPDAPKEAALWLMIKKQDNLNNRLMDLIVQTKKHVEILHNHSEEAKTSKKENEQTIESLKYIVKCLQEKHATLEEQIEILTCVESR</sequence>
<feature type="domain" description="THAP-type" evidence="8">
    <location>
        <begin position="3"/>
        <end position="82"/>
    </location>
</feature>
<feature type="region of interest" description="Disordered" evidence="7">
    <location>
        <begin position="89"/>
        <end position="125"/>
    </location>
</feature>
<reference evidence="9" key="1">
    <citation type="submission" date="2017-09" db="EMBL/GenBank/DDBJ databases">
        <title>Contemporary evolution of a Lepidopteran species, Heliothis virescens, in response to modern agricultural practices.</title>
        <authorList>
            <person name="Fritz M.L."/>
            <person name="Deyonke A.M."/>
            <person name="Papanicolaou A."/>
            <person name="Micinski S."/>
            <person name="Westbrook J."/>
            <person name="Gould F."/>
        </authorList>
    </citation>
    <scope>NUCLEOTIDE SEQUENCE [LARGE SCALE GENOMIC DNA]</scope>
    <source>
        <strain evidence="9">HvINT-</strain>
        <tissue evidence="9">Whole body</tissue>
    </source>
</reference>
<dbReference type="InterPro" id="IPR006612">
    <property type="entry name" value="THAP_Znf"/>
</dbReference>
<keyword evidence="2 5" id="KW-0863">Zinc-finger</keyword>
<protein>
    <recommendedName>
        <fullName evidence="8">THAP-type domain-containing protein</fullName>
    </recommendedName>
</protein>
<gene>
    <name evidence="9" type="ORF">B5V51_52</name>
</gene>
<keyword evidence="4 5" id="KW-0238">DNA-binding</keyword>
<evidence type="ECO:0000259" key="8">
    <source>
        <dbReference type="PROSITE" id="PS50950"/>
    </source>
</evidence>
<dbReference type="EMBL" id="NWSH01000002">
    <property type="protein sequence ID" value="PCG81062.1"/>
    <property type="molecule type" value="Genomic_DNA"/>
</dbReference>